<dbReference type="STRING" id="1348253.LK09_14615"/>
<dbReference type="GO" id="GO:0016301">
    <property type="term" value="F:kinase activity"/>
    <property type="evidence" value="ECO:0007669"/>
    <property type="project" value="UniProtKB-KW"/>
</dbReference>
<dbReference type="CDD" id="cd01167">
    <property type="entry name" value="bac_FRK"/>
    <property type="match status" value="1"/>
</dbReference>
<feature type="domain" description="Carbohydrate kinase PfkB" evidence="6">
    <location>
        <begin position="7"/>
        <end position="289"/>
    </location>
</feature>
<keyword evidence="8" id="KW-1185">Reference proteome</keyword>
<dbReference type="EMBL" id="JTDK01000014">
    <property type="protein sequence ID" value="KHK96571.1"/>
    <property type="molecule type" value="Genomic_DNA"/>
</dbReference>
<evidence type="ECO:0000256" key="2">
    <source>
        <dbReference type="ARBA" id="ARBA00022679"/>
    </source>
</evidence>
<name>A0A0B2A0M8_9MICO</name>
<evidence type="ECO:0000313" key="7">
    <source>
        <dbReference type="EMBL" id="KHK96571.1"/>
    </source>
</evidence>
<gene>
    <name evidence="7" type="ORF">LK09_14615</name>
</gene>
<dbReference type="InterPro" id="IPR002173">
    <property type="entry name" value="Carboh/pur_kinase_PfkB_CS"/>
</dbReference>
<dbReference type="InterPro" id="IPR050306">
    <property type="entry name" value="PfkB_Carbo_kinase"/>
</dbReference>
<evidence type="ECO:0000259" key="6">
    <source>
        <dbReference type="Pfam" id="PF00294"/>
    </source>
</evidence>
<dbReference type="InterPro" id="IPR029056">
    <property type="entry name" value="Ribokinase-like"/>
</dbReference>
<dbReference type="OrthoDB" id="9795789at2"/>
<comment type="caution">
    <text evidence="7">The sequence shown here is derived from an EMBL/GenBank/DDBJ whole genome shotgun (WGS) entry which is preliminary data.</text>
</comment>
<keyword evidence="4" id="KW-0418">Kinase</keyword>
<keyword evidence="3" id="KW-0547">Nucleotide-binding</keyword>
<dbReference type="PANTHER" id="PTHR43085">
    <property type="entry name" value="HEXOKINASE FAMILY MEMBER"/>
    <property type="match status" value="1"/>
</dbReference>
<sequence length="307" mass="32169">MTTRQDTDVLVIGEALIDIVETPSGTTEHVGGSPTNVALGLGRLGVHCALLTQLGHDRHGLMVAEHLRQSNVTVLPETLVLPQTSTAIAHVAADGQARYEFDVTWDAFPAPNVVPSRAVHTGSIGAFLQPGAESVQQLLRDSEAQIITFDPNIRPALMPSRDAARRIFETTATIVAAVKMSDEDAAWLYPDLGADAVIDAVLSLGPKLVAVTRGGEGAVIATQDHLVEITAPTVSVVDTVGAGDTFMASLIQSLLGAGIPNDRGTLRDFGEDAVRAAAITVSRAGADLPWASETRAALLRARSVPVD</sequence>
<accession>A0A0B2A0M8</accession>
<evidence type="ECO:0000256" key="3">
    <source>
        <dbReference type="ARBA" id="ARBA00022741"/>
    </source>
</evidence>
<dbReference type="Proteomes" id="UP000031030">
    <property type="component" value="Unassembled WGS sequence"/>
</dbReference>
<evidence type="ECO:0000313" key="8">
    <source>
        <dbReference type="Proteomes" id="UP000031030"/>
    </source>
</evidence>
<dbReference type="PROSITE" id="PS00583">
    <property type="entry name" value="PFKB_KINASES_1"/>
    <property type="match status" value="1"/>
</dbReference>
<dbReference type="PANTHER" id="PTHR43085:SF1">
    <property type="entry name" value="PSEUDOURIDINE KINASE-RELATED"/>
    <property type="match status" value="1"/>
</dbReference>
<keyword evidence="5" id="KW-0067">ATP-binding</keyword>
<dbReference type="Pfam" id="PF00294">
    <property type="entry name" value="PfkB"/>
    <property type="match status" value="1"/>
</dbReference>
<organism evidence="7 8">
    <name type="scientific">Microbacterium mangrovi</name>
    <dbReference type="NCBI Taxonomy" id="1348253"/>
    <lineage>
        <taxon>Bacteria</taxon>
        <taxon>Bacillati</taxon>
        <taxon>Actinomycetota</taxon>
        <taxon>Actinomycetes</taxon>
        <taxon>Micrococcales</taxon>
        <taxon>Microbacteriaceae</taxon>
        <taxon>Microbacterium</taxon>
    </lineage>
</organism>
<dbReference type="AlphaFoldDB" id="A0A0B2A0M8"/>
<dbReference type="GO" id="GO:0005524">
    <property type="term" value="F:ATP binding"/>
    <property type="evidence" value="ECO:0007669"/>
    <property type="project" value="UniProtKB-KW"/>
</dbReference>
<dbReference type="InterPro" id="IPR011611">
    <property type="entry name" value="PfkB_dom"/>
</dbReference>
<reference evidence="7 8" key="1">
    <citation type="submission" date="2014-11" db="EMBL/GenBank/DDBJ databases">
        <title>Genome sequence of Microbacterium mangrovi MUSC 115(T).</title>
        <authorList>
            <person name="Lee L.-H."/>
        </authorList>
    </citation>
    <scope>NUCLEOTIDE SEQUENCE [LARGE SCALE GENOMIC DNA]</scope>
    <source>
        <strain evidence="7 8">MUSC 115</strain>
    </source>
</reference>
<dbReference type="SUPFAM" id="SSF53613">
    <property type="entry name" value="Ribokinase-like"/>
    <property type="match status" value="1"/>
</dbReference>
<evidence type="ECO:0000256" key="5">
    <source>
        <dbReference type="ARBA" id="ARBA00022840"/>
    </source>
</evidence>
<evidence type="ECO:0000256" key="1">
    <source>
        <dbReference type="ARBA" id="ARBA00010688"/>
    </source>
</evidence>
<dbReference type="Gene3D" id="3.40.1190.20">
    <property type="match status" value="1"/>
</dbReference>
<dbReference type="RefSeq" id="WP_039400962.1">
    <property type="nucleotide sequence ID" value="NZ_JTDK01000014.1"/>
</dbReference>
<keyword evidence="2" id="KW-0808">Transferase</keyword>
<proteinExistence type="inferred from homology"/>
<evidence type="ECO:0000256" key="4">
    <source>
        <dbReference type="ARBA" id="ARBA00022777"/>
    </source>
</evidence>
<protein>
    <recommendedName>
        <fullName evidence="6">Carbohydrate kinase PfkB domain-containing protein</fullName>
    </recommendedName>
</protein>
<comment type="similarity">
    <text evidence="1">Belongs to the carbohydrate kinase PfkB family.</text>
</comment>